<dbReference type="eggNOG" id="KOG2435">
    <property type="taxonomic scope" value="Eukaryota"/>
</dbReference>
<dbReference type="PANTHER" id="PTHR13194">
    <property type="entry name" value="COMPLEX I INTERMEDIATE-ASSOCIATED PROTEIN 30"/>
    <property type="match status" value="1"/>
</dbReference>
<evidence type="ECO:0000313" key="7">
    <source>
        <dbReference type="EMBL" id="EGD78984.1"/>
    </source>
</evidence>
<dbReference type="InterPro" id="IPR008979">
    <property type="entry name" value="Galactose-bd-like_sf"/>
</dbReference>
<reference evidence="7" key="1">
    <citation type="submission" date="2009-08" db="EMBL/GenBank/DDBJ databases">
        <title>Annotation of Salpingoeca rosetta.</title>
        <authorList>
            <consortium name="The Broad Institute Genome Sequencing Platform"/>
            <person name="Russ C."/>
            <person name="Cuomo C."/>
            <person name="Burger G."/>
            <person name="Gray M.W."/>
            <person name="Holland P.W.H."/>
            <person name="King N."/>
            <person name="Lang F.B.F."/>
            <person name="Roger A.J."/>
            <person name="Ruiz-Trillo I."/>
            <person name="Young S.K."/>
            <person name="Zeng Q."/>
            <person name="Gargeya S."/>
            <person name="Alvarado L."/>
            <person name="Berlin A."/>
            <person name="Chapman S.B."/>
            <person name="Chen Z."/>
            <person name="Freedman E."/>
            <person name="Gellesch M."/>
            <person name="Goldberg J."/>
            <person name="Griggs A."/>
            <person name="Gujja S."/>
            <person name="Heilman E."/>
            <person name="Heiman D."/>
            <person name="Howarth C."/>
            <person name="Mehta T."/>
            <person name="Neiman D."/>
            <person name="Pearson M."/>
            <person name="Roberts A."/>
            <person name="Saif S."/>
            <person name="Shea T."/>
            <person name="Shenoy N."/>
            <person name="Sisk P."/>
            <person name="Stolte C."/>
            <person name="Sykes S."/>
            <person name="White J."/>
            <person name="Yandava C."/>
            <person name="Haas B."/>
            <person name="Nusbaum C."/>
            <person name="Birren B."/>
        </authorList>
    </citation>
    <scope>NUCLEOTIDE SEQUENCE [LARGE SCALE GENOMIC DNA]</scope>
    <source>
        <strain evidence="7">ATCC 50818</strain>
    </source>
</reference>
<dbReference type="AlphaFoldDB" id="F2TZG0"/>
<dbReference type="FunCoup" id="F2TZG0">
    <property type="interactions" value="659"/>
</dbReference>
<comment type="subcellular location">
    <subcellularLocation>
        <location evidence="1">Mitochondrion</location>
    </subcellularLocation>
</comment>
<dbReference type="GO" id="GO:0006120">
    <property type="term" value="P:mitochondrial electron transport, NADH to ubiquinone"/>
    <property type="evidence" value="ECO:0007669"/>
    <property type="project" value="TreeGrafter"/>
</dbReference>
<comment type="similarity">
    <text evidence="2">Belongs to the CIA30 family.</text>
</comment>
<dbReference type="GO" id="GO:0005739">
    <property type="term" value="C:mitochondrion"/>
    <property type="evidence" value="ECO:0007669"/>
    <property type="project" value="UniProtKB-SubCell"/>
</dbReference>
<dbReference type="GeneID" id="16078536"/>
<keyword evidence="4" id="KW-0143">Chaperone</keyword>
<keyword evidence="8" id="KW-1185">Reference proteome</keyword>
<feature type="domain" description="NADH:ubiquinone oxidoreductase intermediate-associated protein 30" evidence="6">
    <location>
        <begin position="36"/>
        <end position="206"/>
    </location>
</feature>
<dbReference type="SUPFAM" id="SSF49785">
    <property type="entry name" value="Galactose-binding domain-like"/>
    <property type="match status" value="1"/>
</dbReference>
<evidence type="ECO:0000256" key="2">
    <source>
        <dbReference type="ARBA" id="ARBA00007884"/>
    </source>
</evidence>
<dbReference type="Proteomes" id="UP000007799">
    <property type="component" value="Unassembled WGS sequence"/>
</dbReference>
<dbReference type="PANTHER" id="PTHR13194:SF18">
    <property type="entry name" value="COMPLEX I INTERMEDIATE-ASSOCIATED PROTEIN 30, MITOCHONDRIAL"/>
    <property type="match status" value="1"/>
</dbReference>
<evidence type="ECO:0000259" key="6">
    <source>
        <dbReference type="Pfam" id="PF08547"/>
    </source>
</evidence>
<dbReference type="InterPro" id="IPR013857">
    <property type="entry name" value="NADH-UbQ_OxRdtase-assoc_prot30"/>
</dbReference>
<name>F2TZG0_SALR5</name>
<feature type="region of interest" description="Disordered" evidence="5">
    <location>
        <begin position="222"/>
        <end position="293"/>
    </location>
</feature>
<evidence type="ECO:0000256" key="3">
    <source>
        <dbReference type="ARBA" id="ARBA00023128"/>
    </source>
</evidence>
<feature type="compositionally biased region" description="Low complexity" evidence="5">
    <location>
        <begin position="243"/>
        <end position="283"/>
    </location>
</feature>
<organism evidence="8">
    <name type="scientific">Salpingoeca rosetta (strain ATCC 50818 / BSB-021)</name>
    <dbReference type="NCBI Taxonomy" id="946362"/>
    <lineage>
        <taxon>Eukaryota</taxon>
        <taxon>Choanoflagellata</taxon>
        <taxon>Craspedida</taxon>
        <taxon>Salpingoecidae</taxon>
        <taxon>Salpingoeca</taxon>
    </lineage>
</organism>
<dbReference type="RefSeq" id="XP_004997940.1">
    <property type="nucleotide sequence ID" value="XM_004997883.1"/>
</dbReference>
<dbReference type="InParanoid" id="F2TZG0"/>
<dbReference type="OrthoDB" id="42561at2759"/>
<proteinExistence type="inferred from homology"/>
<gene>
    <name evidence="7" type="ORF">PTSG_01955</name>
</gene>
<accession>F2TZG0</accession>
<keyword evidence="3" id="KW-0496">Mitochondrion</keyword>
<dbReference type="STRING" id="946362.F2TZG0"/>
<evidence type="ECO:0000256" key="4">
    <source>
        <dbReference type="ARBA" id="ARBA00023186"/>
    </source>
</evidence>
<feature type="compositionally biased region" description="Basic and acidic residues" evidence="5">
    <location>
        <begin position="222"/>
        <end position="232"/>
    </location>
</feature>
<dbReference type="InterPro" id="IPR039131">
    <property type="entry name" value="NDUFAF1"/>
</dbReference>
<evidence type="ECO:0000256" key="5">
    <source>
        <dbReference type="SAM" id="MobiDB-lite"/>
    </source>
</evidence>
<dbReference type="Pfam" id="PF08547">
    <property type="entry name" value="CIA30"/>
    <property type="match status" value="1"/>
</dbReference>
<sequence length="293" mass="32291">MAWQSVVNAVKRSVAGAAKRLMGPPDFSRSKPFALFQFRTANDLKQWVCTSDKKAFGGHSTAKVEVMPEGYVRFSGNLSTKLPSNADVVRSGFCLLRTQRPKPKLFGDTYIKLGTHNAIEFEIRGDGRAYIANLQPDTYREEDLHQATIYTRGGPHWQTVQIPLTEFLLTYRGYVQNEQSIINGDKIKTLGILLADARDGPFQLDIREIRAVTMVDADPRMDRTRARMKTEWAPHGTENGKDTATTTTTTTTTTTQTQTHAGANADSSDSDSTSDSAQSQRSGSGSGSEPHRG</sequence>
<evidence type="ECO:0000313" key="8">
    <source>
        <dbReference type="Proteomes" id="UP000007799"/>
    </source>
</evidence>
<dbReference type="EMBL" id="GL832957">
    <property type="protein sequence ID" value="EGD78984.1"/>
    <property type="molecule type" value="Genomic_DNA"/>
</dbReference>
<dbReference type="GO" id="GO:0032981">
    <property type="term" value="P:mitochondrial respiratory chain complex I assembly"/>
    <property type="evidence" value="ECO:0007669"/>
    <property type="project" value="TreeGrafter"/>
</dbReference>
<dbReference type="GO" id="GO:0051082">
    <property type="term" value="F:unfolded protein binding"/>
    <property type="evidence" value="ECO:0007669"/>
    <property type="project" value="TreeGrafter"/>
</dbReference>
<dbReference type="KEGG" id="sre:PTSG_01955"/>
<evidence type="ECO:0000256" key="1">
    <source>
        <dbReference type="ARBA" id="ARBA00004173"/>
    </source>
</evidence>
<dbReference type="OMA" id="FQFRTAN"/>
<protein>
    <recommendedName>
        <fullName evidence="6">NADH:ubiquinone oxidoreductase intermediate-associated protein 30 domain-containing protein</fullName>
    </recommendedName>
</protein>